<comment type="pathway">
    <text evidence="4">Phospholipid metabolism; CDP-diacylglycerol biosynthesis; CDP-diacylglycerol from sn-glycerol 3-phosphate: step 3/3.</text>
</comment>
<evidence type="ECO:0000256" key="4">
    <source>
        <dbReference type="ARBA" id="ARBA00005119"/>
    </source>
</evidence>
<evidence type="ECO:0000256" key="7">
    <source>
        <dbReference type="ARBA" id="ARBA00012487"/>
    </source>
</evidence>
<evidence type="ECO:0000313" key="23">
    <source>
        <dbReference type="RefSeq" id="XP_070633043.1"/>
    </source>
</evidence>
<dbReference type="PANTHER" id="PTHR13619:SF0">
    <property type="entry name" value="PHOSPHATIDATE CYTIDYLYLTRANSFERASE, MITOCHONDRIAL"/>
    <property type="match status" value="1"/>
</dbReference>
<comment type="cofactor">
    <cofactor evidence="1">
        <name>Mg(2+)</name>
        <dbReference type="ChEBI" id="CHEBI:18420"/>
    </cofactor>
</comment>
<proteinExistence type="inferred from homology"/>
<accession>A0ABM4RBW8</accession>
<evidence type="ECO:0000313" key="22">
    <source>
        <dbReference type="Proteomes" id="UP001652663"/>
    </source>
</evidence>
<dbReference type="Pfam" id="PF09139">
    <property type="entry name" value="Tam41_Mmp37"/>
    <property type="match status" value="1"/>
</dbReference>
<feature type="region of interest" description="Disordered" evidence="21">
    <location>
        <begin position="152"/>
        <end position="173"/>
    </location>
</feature>
<evidence type="ECO:0000256" key="10">
    <source>
        <dbReference type="ARBA" id="ARBA00022679"/>
    </source>
</evidence>
<dbReference type="GeneID" id="109575905"/>
<evidence type="ECO:0000256" key="17">
    <source>
        <dbReference type="ARBA" id="ARBA00023209"/>
    </source>
</evidence>
<evidence type="ECO:0000256" key="12">
    <source>
        <dbReference type="ARBA" id="ARBA00022792"/>
    </source>
</evidence>
<comment type="subcellular location">
    <subcellularLocation>
        <location evidence="3">Mitochondrion inner membrane</location>
        <topology evidence="3">Peripheral membrane protein</topology>
        <orientation evidence="3">Matrix side</orientation>
    </subcellularLocation>
</comment>
<dbReference type="PANTHER" id="PTHR13619">
    <property type="entry name" value="PHOSPHATIDATE CYTIDYLYLTRANSFERASE, MITOCHONDRIAL"/>
    <property type="match status" value="1"/>
</dbReference>
<evidence type="ECO:0000256" key="21">
    <source>
        <dbReference type="SAM" id="MobiDB-lite"/>
    </source>
</evidence>
<dbReference type="EC" id="2.7.7.41" evidence="7"/>
<evidence type="ECO:0000256" key="16">
    <source>
        <dbReference type="ARBA" id="ARBA00023136"/>
    </source>
</evidence>
<keyword evidence="14" id="KW-0443">Lipid metabolism</keyword>
<protein>
    <recommendedName>
        <fullName evidence="8">Phosphatidate cytidylyltransferase, mitochondrial</fullName>
        <ecNumber evidence="7">2.7.7.41</ecNumber>
    </recommendedName>
    <alternativeName>
        <fullName evidence="19">CDP-diacylglycerol synthase</fullName>
    </alternativeName>
    <alternativeName>
        <fullName evidence="20">Mitochondrial translocator assembly and maintenance protein 41 homolog</fullName>
    </alternativeName>
</protein>
<keyword evidence="22" id="KW-1185">Reference proteome</keyword>
<evidence type="ECO:0000256" key="15">
    <source>
        <dbReference type="ARBA" id="ARBA00023128"/>
    </source>
</evidence>
<comment type="similarity">
    <text evidence="6">Belongs to the TAM41 family.</text>
</comment>
<evidence type="ECO:0000256" key="18">
    <source>
        <dbReference type="ARBA" id="ARBA00023264"/>
    </source>
</evidence>
<organism evidence="22 23">
    <name type="scientific">Bos indicus</name>
    <name type="common">Zebu</name>
    <dbReference type="NCBI Taxonomy" id="9915"/>
    <lineage>
        <taxon>Eukaryota</taxon>
        <taxon>Metazoa</taxon>
        <taxon>Chordata</taxon>
        <taxon>Craniata</taxon>
        <taxon>Vertebrata</taxon>
        <taxon>Euteleostomi</taxon>
        <taxon>Mammalia</taxon>
        <taxon>Eutheria</taxon>
        <taxon>Laurasiatheria</taxon>
        <taxon>Artiodactyla</taxon>
        <taxon>Ruminantia</taxon>
        <taxon>Pecora</taxon>
        <taxon>Bovidae</taxon>
        <taxon>Bovinae</taxon>
        <taxon>Bos</taxon>
    </lineage>
</organism>
<comment type="function">
    <text evidence="2">Catalyzes the conversion of phosphatidic acid (PA) to CDP-diacylglycerol (CDP-DAG), an essential intermediate in the synthesis of phosphatidylglycerol, cardiolipin and phosphatidylinositol.</text>
</comment>
<evidence type="ECO:0000256" key="6">
    <source>
        <dbReference type="ARBA" id="ARBA00005458"/>
    </source>
</evidence>
<dbReference type="RefSeq" id="XP_070633043.1">
    <property type="nucleotide sequence ID" value="XM_070776942.1"/>
</dbReference>
<evidence type="ECO:0000256" key="14">
    <source>
        <dbReference type="ARBA" id="ARBA00023098"/>
    </source>
</evidence>
<keyword evidence="17" id="KW-0594">Phospholipid biosynthesis</keyword>
<evidence type="ECO:0000256" key="5">
    <source>
        <dbReference type="ARBA" id="ARBA00005189"/>
    </source>
</evidence>
<evidence type="ECO:0000256" key="11">
    <source>
        <dbReference type="ARBA" id="ARBA00022695"/>
    </source>
</evidence>
<dbReference type="Proteomes" id="UP001652663">
    <property type="component" value="Chromosome 22"/>
</dbReference>
<dbReference type="InterPro" id="IPR015222">
    <property type="entry name" value="Tam41"/>
</dbReference>
<evidence type="ECO:0000256" key="9">
    <source>
        <dbReference type="ARBA" id="ARBA00022516"/>
    </source>
</evidence>
<keyword evidence="13" id="KW-0460">Magnesium</keyword>
<evidence type="ECO:0000256" key="2">
    <source>
        <dbReference type="ARBA" id="ARBA00003203"/>
    </source>
</evidence>
<reference evidence="23" key="1">
    <citation type="submission" date="2025-08" db="UniProtKB">
        <authorList>
            <consortium name="RefSeq"/>
        </authorList>
    </citation>
    <scope>IDENTIFICATION</scope>
    <source>
        <tissue evidence="23">Blood</tissue>
    </source>
</reference>
<keyword evidence="15" id="KW-0496">Mitochondrion</keyword>
<evidence type="ECO:0000256" key="20">
    <source>
        <dbReference type="ARBA" id="ARBA00031502"/>
    </source>
</evidence>
<keyword evidence="12" id="KW-0999">Mitochondrion inner membrane</keyword>
<evidence type="ECO:0000256" key="13">
    <source>
        <dbReference type="ARBA" id="ARBA00022842"/>
    </source>
</evidence>
<evidence type="ECO:0000256" key="8">
    <source>
        <dbReference type="ARBA" id="ARBA00018337"/>
    </source>
</evidence>
<keyword evidence="11" id="KW-0548">Nucleotidyltransferase</keyword>
<name>A0ABM4RBW8_BOSIN</name>
<evidence type="ECO:0000256" key="19">
    <source>
        <dbReference type="ARBA" id="ARBA00029893"/>
    </source>
</evidence>
<keyword evidence="16" id="KW-0472">Membrane</keyword>
<keyword evidence="9" id="KW-0444">Lipid biosynthesis</keyword>
<gene>
    <name evidence="23" type="primary">LOC109575905</name>
</gene>
<sequence>MEMCFYKVGGLLSGFGNQASALVGNLGLYILHLHKGQYGILLFLMHDSFLFQLIKYRVISTSVLIEDLLNWNNLDIAGRLQKPVKIVAMNEDVALRSALDQNLKSAVTAAFLMLPESFAEEDLFTEIAGLSYSGSSLPSPGEKIPNKWHHEQGLERKAEQSDEPLQKEMERKSRFPFAMSVTERDPKTGLPREVTKLTQRVSSMTLEEPMRKRHRLNPYPTWAQVKNMTCQAEQTLKSKRNIIIAPGLIDQALEAFINLKQVSGLIRTYC</sequence>
<keyword evidence="18" id="KW-1208">Phospholipid metabolism</keyword>
<evidence type="ECO:0000256" key="3">
    <source>
        <dbReference type="ARBA" id="ARBA00004443"/>
    </source>
</evidence>
<comment type="pathway">
    <text evidence="5">Lipid metabolism.</text>
</comment>
<evidence type="ECO:0000256" key="1">
    <source>
        <dbReference type="ARBA" id="ARBA00001946"/>
    </source>
</evidence>
<keyword evidence="10" id="KW-0808">Transferase</keyword>